<evidence type="ECO:0000313" key="4">
    <source>
        <dbReference type="EMBL" id="KAH3805974.1"/>
    </source>
</evidence>
<dbReference type="EMBL" id="JAIWYP010000006">
    <property type="protein sequence ID" value="KAH3805974.1"/>
    <property type="molecule type" value="Genomic_DNA"/>
</dbReference>
<dbReference type="Proteomes" id="UP000828390">
    <property type="component" value="Unassembled WGS sequence"/>
</dbReference>
<dbReference type="GO" id="GO:0005524">
    <property type="term" value="F:ATP binding"/>
    <property type="evidence" value="ECO:0007669"/>
    <property type="project" value="UniProtKB-KW"/>
</dbReference>
<dbReference type="Gene3D" id="1.10.510.10">
    <property type="entry name" value="Transferase(Phosphotransferase) domain 1"/>
    <property type="match status" value="1"/>
</dbReference>
<dbReference type="InterPro" id="IPR001245">
    <property type="entry name" value="Ser-Thr/Tyr_kinase_cat_dom"/>
</dbReference>
<evidence type="ECO:0000259" key="3">
    <source>
        <dbReference type="Pfam" id="PF07714"/>
    </source>
</evidence>
<gene>
    <name evidence="4" type="ORF">DPMN_134284</name>
</gene>
<keyword evidence="5" id="KW-1185">Reference proteome</keyword>
<dbReference type="InterPro" id="IPR050198">
    <property type="entry name" value="Non-receptor_tyrosine_kinases"/>
</dbReference>
<dbReference type="SUPFAM" id="SSF56112">
    <property type="entry name" value="Protein kinase-like (PK-like)"/>
    <property type="match status" value="1"/>
</dbReference>
<sequence length="60" mass="6954">MHHLRHQKILQLIAVCTKSEPIWIITELVVNGALLHYLREDEGRTTTFNIIADMAGQIWD</sequence>
<reference evidence="4" key="2">
    <citation type="submission" date="2020-11" db="EMBL/GenBank/DDBJ databases">
        <authorList>
            <person name="McCartney M.A."/>
            <person name="Auch B."/>
            <person name="Kono T."/>
            <person name="Mallez S."/>
            <person name="Becker A."/>
            <person name="Gohl D.M."/>
            <person name="Silverstein K.A.T."/>
            <person name="Koren S."/>
            <person name="Bechman K.B."/>
            <person name="Herman A."/>
            <person name="Abrahante J.E."/>
            <person name="Garbe J."/>
        </authorList>
    </citation>
    <scope>NUCLEOTIDE SEQUENCE</scope>
    <source>
        <strain evidence="4">Duluth1</strain>
        <tissue evidence="4">Whole animal</tissue>
    </source>
</reference>
<accession>A0A9D4FVB2</accession>
<dbReference type="Pfam" id="PF07714">
    <property type="entry name" value="PK_Tyr_Ser-Thr"/>
    <property type="match status" value="1"/>
</dbReference>
<keyword evidence="1" id="KW-0547">Nucleotide-binding</keyword>
<protein>
    <recommendedName>
        <fullName evidence="3">Serine-threonine/tyrosine-protein kinase catalytic domain-containing protein</fullName>
    </recommendedName>
</protein>
<organism evidence="4 5">
    <name type="scientific">Dreissena polymorpha</name>
    <name type="common">Zebra mussel</name>
    <name type="synonym">Mytilus polymorpha</name>
    <dbReference type="NCBI Taxonomy" id="45954"/>
    <lineage>
        <taxon>Eukaryota</taxon>
        <taxon>Metazoa</taxon>
        <taxon>Spiralia</taxon>
        <taxon>Lophotrochozoa</taxon>
        <taxon>Mollusca</taxon>
        <taxon>Bivalvia</taxon>
        <taxon>Autobranchia</taxon>
        <taxon>Heteroconchia</taxon>
        <taxon>Euheterodonta</taxon>
        <taxon>Imparidentia</taxon>
        <taxon>Neoheterodontei</taxon>
        <taxon>Myida</taxon>
        <taxon>Dreissenoidea</taxon>
        <taxon>Dreissenidae</taxon>
        <taxon>Dreissena</taxon>
    </lineage>
</organism>
<dbReference type="PANTHER" id="PTHR24418">
    <property type="entry name" value="TYROSINE-PROTEIN KINASE"/>
    <property type="match status" value="1"/>
</dbReference>
<proteinExistence type="predicted"/>
<feature type="domain" description="Serine-threonine/tyrosine-protein kinase catalytic" evidence="3">
    <location>
        <begin position="1"/>
        <end position="57"/>
    </location>
</feature>
<name>A0A9D4FVB2_DREPO</name>
<evidence type="ECO:0000313" key="5">
    <source>
        <dbReference type="Proteomes" id="UP000828390"/>
    </source>
</evidence>
<dbReference type="GO" id="GO:0004672">
    <property type="term" value="F:protein kinase activity"/>
    <property type="evidence" value="ECO:0007669"/>
    <property type="project" value="InterPro"/>
</dbReference>
<evidence type="ECO:0000256" key="2">
    <source>
        <dbReference type="ARBA" id="ARBA00022840"/>
    </source>
</evidence>
<dbReference type="InterPro" id="IPR011009">
    <property type="entry name" value="Kinase-like_dom_sf"/>
</dbReference>
<evidence type="ECO:0000256" key="1">
    <source>
        <dbReference type="ARBA" id="ARBA00022741"/>
    </source>
</evidence>
<comment type="caution">
    <text evidence="4">The sequence shown here is derived from an EMBL/GenBank/DDBJ whole genome shotgun (WGS) entry which is preliminary data.</text>
</comment>
<reference evidence="4" key="1">
    <citation type="journal article" date="2019" name="bioRxiv">
        <title>The Genome of the Zebra Mussel, Dreissena polymorpha: A Resource for Invasive Species Research.</title>
        <authorList>
            <person name="McCartney M.A."/>
            <person name="Auch B."/>
            <person name="Kono T."/>
            <person name="Mallez S."/>
            <person name="Zhang Y."/>
            <person name="Obille A."/>
            <person name="Becker A."/>
            <person name="Abrahante J.E."/>
            <person name="Garbe J."/>
            <person name="Badalamenti J.P."/>
            <person name="Herman A."/>
            <person name="Mangelson H."/>
            <person name="Liachko I."/>
            <person name="Sullivan S."/>
            <person name="Sone E.D."/>
            <person name="Koren S."/>
            <person name="Silverstein K.A.T."/>
            <person name="Beckman K.B."/>
            <person name="Gohl D.M."/>
        </authorList>
    </citation>
    <scope>NUCLEOTIDE SEQUENCE</scope>
    <source>
        <strain evidence="4">Duluth1</strain>
        <tissue evidence="4">Whole animal</tissue>
    </source>
</reference>
<keyword evidence="2" id="KW-0067">ATP-binding</keyword>
<dbReference type="AlphaFoldDB" id="A0A9D4FVB2"/>